<dbReference type="EMBL" id="AP026867">
    <property type="protein sequence ID" value="BDS10142.1"/>
    <property type="molecule type" value="Genomic_DNA"/>
</dbReference>
<evidence type="ECO:0000313" key="1">
    <source>
        <dbReference type="EMBL" id="BDS10142.1"/>
    </source>
</evidence>
<organism evidence="1 2">
    <name type="scientific">Aureispira anguillae</name>
    <dbReference type="NCBI Taxonomy" id="2864201"/>
    <lineage>
        <taxon>Bacteria</taxon>
        <taxon>Pseudomonadati</taxon>
        <taxon>Bacteroidota</taxon>
        <taxon>Saprospiria</taxon>
        <taxon>Saprospirales</taxon>
        <taxon>Saprospiraceae</taxon>
        <taxon>Aureispira</taxon>
    </lineage>
</organism>
<accession>A0A915YBQ3</accession>
<dbReference type="KEGG" id="aup:AsAng_0008500"/>
<sequence>MLKKFIQLLTNSQLHLVSEIKALDKSCCPSSKQVIDFDAVKNIYCKNTAIKTIPKSCDALLIEPNKDKISFIEMKEIVSLIQELEQLKKAPTSQGAKDLVEYVFKTQFRADKKILDSTFLLLDIAQQLDMDKDFYPYFVSNACNKKFYFVLGCTSREFVQWRYSILPLMYKYEYFKFGQIELIPAGNFDQVFS</sequence>
<name>A0A915YBQ3_9BACT</name>
<dbReference type="AlphaFoldDB" id="A0A915YBQ3"/>
<dbReference type="RefSeq" id="WP_264791476.1">
    <property type="nucleotide sequence ID" value="NZ_AP026867.1"/>
</dbReference>
<reference evidence="1" key="1">
    <citation type="submission" date="2022-09" db="EMBL/GenBank/DDBJ databases">
        <title>Aureispira anguillicida sp. nov., isolated from Leptocephalus of Japanese eel Anguilla japonica.</title>
        <authorList>
            <person name="Yuasa K."/>
            <person name="Mekata T."/>
            <person name="Ikunari K."/>
        </authorList>
    </citation>
    <scope>NUCLEOTIDE SEQUENCE</scope>
    <source>
        <strain evidence="1">EL160426</strain>
    </source>
</reference>
<gene>
    <name evidence="1" type="ORF">AsAng_0008500</name>
</gene>
<proteinExistence type="predicted"/>
<dbReference type="Proteomes" id="UP001060919">
    <property type="component" value="Chromosome"/>
</dbReference>
<evidence type="ECO:0000313" key="2">
    <source>
        <dbReference type="Proteomes" id="UP001060919"/>
    </source>
</evidence>
<protein>
    <submittedName>
        <fullName evidence="1">Uncharacterized protein</fullName>
    </submittedName>
</protein>
<keyword evidence="2" id="KW-1185">Reference proteome</keyword>